<evidence type="ECO:0000313" key="2">
    <source>
        <dbReference type="EMBL" id="GAA2105494.1"/>
    </source>
</evidence>
<comment type="caution">
    <text evidence="2">The sequence shown here is derived from an EMBL/GenBank/DDBJ whole genome shotgun (WGS) entry which is preliminary data.</text>
</comment>
<sequence>MIDFTRTLDPQASLARAFHLVPPDGADRPLWQGLVELAWDQDDSALAGRTLAPEVVGACGVARGDVVVRAAGEAVERYALRPLPADRAAWPELPGERLDFAAPGAGLGAPGAPVAAYYPARRLSDGARVLVPAGLVDYPAEEHPGFDPSPSGAASGDGLDMALRAALLEVIERDAVLVAWARRLALPRVDLDGSLRGAPNGPGWRRLAAALRVARDGGVEPVLARIPTGVPGVFCAVGVVLDEHEGRPLAAVGCNAAGDWGTTLAGALQEALQIRSLLRLTQRAHPDVPAPELVTGDVERARYFADRPGADAAAAWCAGFTGPEPVGGETPPGPPGVRQLVEGLAGQGVQPLAVELTHRLPPELRAMGWAAVKVVPVGLQPLRMDERAAFGWNLTRLESAPRRTGFEALDRGGPAWAPHPLI</sequence>
<dbReference type="Proteomes" id="UP001500897">
    <property type="component" value="Unassembled WGS sequence"/>
</dbReference>
<dbReference type="Pfam" id="PF02624">
    <property type="entry name" value="YcaO"/>
    <property type="match status" value="1"/>
</dbReference>
<dbReference type="Gene3D" id="3.30.1330.230">
    <property type="match status" value="1"/>
</dbReference>
<evidence type="ECO:0000259" key="1">
    <source>
        <dbReference type="PROSITE" id="PS51664"/>
    </source>
</evidence>
<evidence type="ECO:0000313" key="3">
    <source>
        <dbReference type="Proteomes" id="UP001500897"/>
    </source>
</evidence>
<reference evidence="2 3" key="1">
    <citation type="journal article" date="2019" name="Int. J. Syst. Evol. Microbiol.">
        <title>The Global Catalogue of Microorganisms (GCM) 10K type strain sequencing project: providing services to taxonomists for standard genome sequencing and annotation.</title>
        <authorList>
            <consortium name="The Broad Institute Genomics Platform"/>
            <consortium name="The Broad Institute Genome Sequencing Center for Infectious Disease"/>
            <person name="Wu L."/>
            <person name="Ma J."/>
        </authorList>
    </citation>
    <scope>NUCLEOTIDE SEQUENCE [LARGE SCALE GENOMIC DNA]</scope>
    <source>
        <strain evidence="2 3">JCM 14559</strain>
    </source>
</reference>
<dbReference type="PANTHER" id="PTHR37809:SF1">
    <property type="entry name" value="RIBOSOMAL PROTEIN S12 METHYLTHIOTRANSFERASE ACCESSORY FACTOR YCAO"/>
    <property type="match status" value="1"/>
</dbReference>
<dbReference type="RefSeq" id="WP_344554026.1">
    <property type="nucleotide sequence ID" value="NZ_BAAANS010000028.1"/>
</dbReference>
<feature type="domain" description="YcaO" evidence="1">
    <location>
        <begin position="58"/>
        <end position="422"/>
    </location>
</feature>
<proteinExistence type="predicted"/>
<accession>A0ABN2X738</accession>
<dbReference type="PANTHER" id="PTHR37809">
    <property type="entry name" value="RIBOSOMAL PROTEIN S12 METHYLTHIOTRANSFERASE ACCESSORY FACTOR YCAO"/>
    <property type="match status" value="1"/>
</dbReference>
<protein>
    <recommendedName>
        <fullName evidence="1">YcaO domain-containing protein</fullName>
    </recommendedName>
</protein>
<gene>
    <name evidence="2" type="ORF">GCM10009759_42650</name>
</gene>
<dbReference type="PROSITE" id="PS51664">
    <property type="entry name" value="YCAO"/>
    <property type="match status" value="1"/>
</dbReference>
<keyword evidence="3" id="KW-1185">Reference proteome</keyword>
<dbReference type="InterPro" id="IPR003776">
    <property type="entry name" value="YcaO-like_dom"/>
</dbReference>
<name>A0ABN2X738_9ACTN</name>
<organism evidence="2 3">
    <name type="scientific">Kitasatospora saccharophila</name>
    <dbReference type="NCBI Taxonomy" id="407973"/>
    <lineage>
        <taxon>Bacteria</taxon>
        <taxon>Bacillati</taxon>
        <taxon>Actinomycetota</taxon>
        <taxon>Actinomycetes</taxon>
        <taxon>Kitasatosporales</taxon>
        <taxon>Streptomycetaceae</taxon>
        <taxon>Kitasatospora</taxon>
    </lineage>
</organism>
<dbReference type="EMBL" id="BAAANS010000028">
    <property type="protein sequence ID" value="GAA2105494.1"/>
    <property type="molecule type" value="Genomic_DNA"/>
</dbReference>